<evidence type="ECO:0000259" key="13">
    <source>
        <dbReference type="PROSITE" id="PS50109"/>
    </source>
</evidence>
<accession>A0A9X2CX99</accession>
<comment type="catalytic activity">
    <reaction evidence="1">
        <text>ATP + protein L-histidine = ADP + protein N-phospho-L-histidine.</text>
        <dbReference type="EC" id="2.7.13.3"/>
    </reaction>
</comment>
<dbReference type="AlphaFoldDB" id="A0A9X2CX99"/>
<evidence type="ECO:0000256" key="2">
    <source>
        <dbReference type="ARBA" id="ARBA00004651"/>
    </source>
</evidence>
<evidence type="ECO:0000256" key="4">
    <source>
        <dbReference type="ARBA" id="ARBA00022475"/>
    </source>
</evidence>
<keyword evidence="9 15" id="KW-0067">ATP-binding</keyword>
<keyword evidence="4" id="KW-1003">Cell membrane</keyword>
<dbReference type="InterPro" id="IPR005467">
    <property type="entry name" value="His_kinase_dom"/>
</dbReference>
<keyword evidence="8" id="KW-0418">Kinase</keyword>
<dbReference type="InterPro" id="IPR036097">
    <property type="entry name" value="HisK_dim/P_sf"/>
</dbReference>
<feature type="domain" description="HAMP" evidence="14">
    <location>
        <begin position="348"/>
        <end position="400"/>
    </location>
</feature>
<dbReference type="InterPro" id="IPR036890">
    <property type="entry name" value="HATPase_C_sf"/>
</dbReference>
<dbReference type="Proteomes" id="UP001139150">
    <property type="component" value="Unassembled WGS sequence"/>
</dbReference>
<dbReference type="SMART" id="SM00388">
    <property type="entry name" value="HisKA"/>
    <property type="match status" value="1"/>
</dbReference>
<evidence type="ECO:0000256" key="7">
    <source>
        <dbReference type="ARBA" id="ARBA00022741"/>
    </source>
</evidence>
<proteinExistence type="predicted"/>
<evidence type="ECO:0000256" key="9">
    <source>
        <dbReference type="ARBA" id="ARBA00022840"/>
    </source>
</evidence>
<feature type="transmembrane region" description="Helical" evidence="12">
    <location>
        <begin position="325"/>
        <end position="343"/>
    </location>
</feature>
<dbReference type="GO" id="GO:0005886">
    <property type="term" value="C:plasma membrane"/>
    <property type="evidence" value="ECO:0007669"/>
    <property type="project" value="UniProtKB-SubCell"/>
</dbReference>
<keyword evidence="7" id="KW-0547">Nucleotide-binding</keyword>
<evidence type="ECO:0000256" key="3">
    <source>
        <dbReference type="ARBA" id="ARBA00012438"/>
    </source>
</evidence>
<dbReference type="EMBL" id="JAKRYL010000030">
    <property type="protein sequence ID" value="MCL7749489.1"/>
    <property type="molecule type" value="Genomic_DNA"/>
</dbReference>
<dbReference type="SUPFAM" id="SSF47384">
    <property type="entry name" value="Homodimeric domain of signal transducing histidine kinase"/>
    <property type="match status" value="1"/>
</dbReference>
<dbReference type="InterPro" id="IPR003594">
    <property type="entry name" value="HATPase_dom"/>
</dbReference>
<dbReference type="PROSITE" id="PS50885">
    <property type="entry name" value="HAMP"/>
    <property type="match status" value="1"/>
</dbReference>
<dbReference type="EC" id="2.7.13.3" evidence="3"/>
<comment type="caution">
    <text evidence="15">The sequence shown here is derived from an EMBL/GenBank/DDBJ whole genome shotgun (WGS) entry which is preliminary data.</text>
</comment>
<protein>
    <recommendedName>
        <fullName evidence="3">histidine kinase</fullName>
        <ecNumber evidence="3">2.7.13.3</ecNumber>
    </recommendedName>
</protein>
<dbReference type="InterPro" id="IPR003661">
    <property type="entry name" value="HisK_dim/P_dom"/>
</dbReference>
<dbReference type="Gene3D" id="1.10.287.130">
    <property type="match status" value="1"/>
</dbReference>
<organism evidence="15 16">
    <name type="scientific">Halalkalibacter alkaliphilus</name>
    <dbReference type="NCBI Taxonomy" id="2917993"/>
    <lineage>
        <taxon>Bacteria</taxon>
        <taxon>Bacillati</taxon>
        <taxon>Bacillota</taxon>
        <taxon>Bacilli</taxon>
        <taxon>Bacillales</taxon>
        <taxon>Bacillaceae</taxon>
        <taxon>Halalkalibacter</taxon>
    </lineage>
</organism>
<evidence type="ECO:0000256" key="12">
    <source>
        <dbReference type="SAM" id="Phobius"/>
    </source>
</evidence>
<keyword evidence="10" id="KW-0902">Two-component regulatory system</keyword>
<dbReference type="RefSeq" id="WP_250098349.1">
    <property type="nucleotide sequence ID" value="NZ_JAKRYL010000030.1"/>
</dbReference>
<dbReference type="Pfam" id="PF00512">
    <property type="entry name" value="HisKA"/>
    <property type="match status" value="1"/>
</dbReference>
<evidence type="ECO:0000313" key="15">
    <source>
        <dbReference type="EMBL" id="MCL7749489.1"/>
    </source>
</evidence>
<dbReference type="PANTHER" id="PTHR43065">
    <property type="entry name" value="SENSOR HISTIDINE KINASE"/>
    <property type="match status" value="1"/>
</dbReference>
<evidence type="ECO:0000256" key="10">
    <source>
        <dbReference type="ARBA" id="ARBA00023012"/>
    </source>
</evidence>
<keyword evidence="6" id="KW-0808">Transferase</keyword>
<evidence type="ECO:0000256" key="1">
    <source>
        <dbReference type="ARBA" id="ARBA00000085"/>
    </source>
</evidence>
<keyword evidence="16" id="KW-1185">Reference proteome</keyword>
<dbReference type="SUPFAM" id="SSF55874">
    <property type="entry name" value="ATPase domain of HSP90 chaperone/DNA topoisomerase II/histidine kinase"/>
    <property type="match status" value="1"/>
</dbReference>
<evidence type="ECO:0000259" key="14">
    <source>
        <dbReference type="PROSITE" id="PS50885"/>
    </source>
</evidence>
<evidence type="ECO:0000313" key="16">
    <source>
        <dbReference type="Proteomes" id="UP001139150"/>
    </source>
</evidence>
<dbReference type="GO" id="GO:0005524">
    <property type="term" value="F:ATP binding"/>
    <property type="evidence" value="ECO:0007669"/>
    <property type="project" value="UniProtKB-KW"/>
</dbReference>
<comment type="subcellular location">
    <subcellularLocation>
        <location evidence="2">Cell membrane</location>
        <topology evidence="2">Multi-pass membrane protein</topology>
    </subcellularLocation>
</comment>
<dbReference type="PANTHER" id="PTHR43065:SF10">
    <property type="entry name" value="PEROXIDE STRESS-ACTIVATED HISTIDINE KINASE MAK3"/>
    <property type="match status" value="1"/>
</dbReference>
<evidence type="ECO:0000256" key="8">
    <source>
        <dbReference type="ARBA" id="ARBA00022777"/>
    </source>
</evidence>
<keyword evidence="12" id="KW-0812">Transmembrane</keyword>
<evidence type="ECO:0000256" key="6">
    <source>
        <dbReference type="ARBA" id="ARBA00022679"/>
    </source>
</evidence>
<reference evidence="15" key="1">
    <citation type="submission" date="2022-02" db="EMBL/GenBank/DDBJ databases">
        <title>Halalkalibacter sp. nov. isolated from Lonar Lake, India.</title>
        <authorList>
            <person name="Joshi A."/>
            <person name="Thite S."/>
            <person name="Lodha T."/>
        </authorList>
    </citation>
    <scope>NUCLEOTIDE SEQUENCE</scope>
    <source>
        <strain evidence="15">MEB205</strain>
    </source>
</reference>
<dbReference type="Gene3D" id="3.30.565.10">
    <property type="entry name" value="Histidine kinase-like ATPase, C-terminal domain"/>
    <property type="match status" value="1"/>
</dbReference>
<gene>
    <name evidence="15" type="ORF">MF646_20430</name>
</gene>
<dbReference type="CDD" id="cd00082">
    <property type="entry name" value="HisKA"/>
    <property type="match status" value="1"/>
</dbReference>
<keyword evidence="11 12" id="KW-0472">Membrane</keyword>
<evidence type="ECO:0000256" key="11">
    <source>
        <dbReference type="ARBA" id="ARBA00023136"/>
    </source>
</evidence>
<keyword evidence="5" id="KW-0597">Phosphoprotein</keyword>
<dbReference type="GO" id="GO:0000155">
    <property type="term" value="F:phosphorelay sensor kinase activity"/>
    <property type="evidence" value="ECO:0007669"/>
    <property type="project" value="InterPro"/>
</dbReference>
<feature type="domain" description="Histidine kinase" evidence="13">
    <location>
        <begin position="538"/>
        <end position="741"/>
    </location>
</feature>
<sequence>MKEKNATLKTLFLVRVLLACLILVLVSGAILLYFTNQQIISEVNKQSTMTAQSIKREVENTNLAATSLEHQIDLKLISFAKHAAERLKGKKIEEITNQDLLVLREELELAGITLFAREGDDIVGVRSTDPHEIGFSFKEYGYYETVDTLLKGEKVHVEGATLVDNHILVLPVAQSGSQQGEPVFFKYGYYHPPGSSYIINPYIEVDEVENLLNEVGPSSSIEQMKTNNPYLDEVAILNPKVFVDPSLEDQLYPPLKQIVHGTYDNKSEQDLDVLKNMVINPEKTSYIEEINGKKLYKVFLPIGPEQVIYTAFDYGKMSAPLTRQAILIIVTGSISILVMYLITSQFFKRIYRRIDVLVRDVGRISKGEYGVTTASDEQYEFNKLTEEVNQMSVSLQQSFDNLSNEKLYREQILASIPIGIITVQIENSEIALNGKAKEITNLDEVEINRLYKDKVISQVNEEFWDLFYSEEFFHTRKVSYQLPDLSYVLLVSQSPLVDDKKNVIGRIFYFVDVSEIDRLEKRVLRTEKLALAGELASKAAHEIKNPLSVIQGFIQLMNSNFSERERSKYHTLLILKEIQRINSIAQDMLMLAKPNLNKKKANLADVIEEIMPFIHSNYSSNIFIRSELDSITLNIDVDQMKQVFLNLIINSIQAMEEKGVISISSEVDQDKIHIFIKDNGNGVPEEIQSNLFEPFVSSKETGTGLGLTIIERIITSHEGTIQLLSSNEEGACFKITLPLGFIKE</sequence>
<dbReference type="PROSITE" id="PS50109">
    <property type="entry name" value="HIS_KIN"/>
    <property type="match status" value="1"/>
</dbReference>
<dbReference type="SMART" id="SM00387">
    <property type="entry name" value="HATPase_c"/>
    <property type="match status" value="1"/>
</dbReference>
<feature type="transmembrane region" description="Helical" evidence="12">
    <location>
        <begin position="12"/>
        <end position="34"/>
    </location>
</feature>
<name>A0A9X2CX99_9BACI</name>
<dbReference type="PRINTS" id="PR00344">
    <property type="entry name" value="BCTRLSENSOR"/>
</dbReference>
<dbReference type="InterPro" id="IPR003660">
    <property type="entry name" value="HAMP_dom"/>
</dbReference>
<dbReference type="InterPro" id="IPR004358">
    <property type="entry name" value="Sig_transdc_His_kin-like_C"/>
</dbReference>
<evidence type="ECO:0000256" key="5">
    <source>
        <dbReference type="ARBA" id="ARBA00022553"/>
    </source>
</evidence>
<dbReference type="Gene3D" id="6.10.340.10">
    <property type="match status" value="1"/>
</dbReference>
<dbReference type="Pfam" id="PF02518">
    <property type="entry name" value="HATPase_c"/>
    <property type="match status" value="1"/>
</dbReference>
<keyword evidence="12" id="KW-1133">Transmembrane helix</keyword>